<sequence length="260" mass="30238">MRKHIISALLCASTFAHAQTHLDIKVPDTVESDLFGPVKSTHTVYQKEIFKSSYSKHTTREKERIYDEKGNLMTAIDTDVDDDTSKHTVYAYTTNGCLFEKTINDSETETNKTYRYTIDIESGQILRQNLNNGTFRITAYTPAGYEYYIEERSSSNTLTRATQIKRLLNNREYESTTFDAENEPTRLSVFKWSSYGLLREYSYKSFATNGYSFITTYTHPQKDKTGNWTKRISKIHMIHDGKKTLYGKEIATRKIKYFDE</sequence>
<keyword evidence="1" id="KW-0732">Signal</keyword>
<dbReference type="AlphaFoldDB" id="A0A6P1MDE1"/>
<proteinExistence type="predicted"/>
<keyword evidence="3" id="KW-1185">Reference proteome</keyword>
<dbReference type="Proteomes" id="UP000464954">
    <property type="component" value="Chromosome"/>
</dbReference>
<name>A0A6P1MDE1_9BACT</name>
<feature type="signal peptide" evidence="1">
    <location>
        <begin position="1"/>
        <end position="18"/>
    </location>
</feature>
<feature type="chain" id="PRO_5026788855" description="RHS repeat protein" evidence="1">
    <location>
        <begin position="19"/>
        <end position="260"/>
    </location>
</feature>
<gene>
    <name evidence="2" type="ORF">GT409_14420</name>
</gene>
<protein>
    <recommendedName>
        <fullName evidence="4">RHS repeat protein</fullName>
    </recommendedName>
</protein>
<evidence type="ECO:0008006" key="4">
    <source>
        <dbReference type="Google" id="ProtNLM"/>
    </source>
</evidence>
<accession>A0A6P1MDE1</accession>
<organism evidence="2 3">
    <name type="scientific">Tichowtungia aerotolerans</name>
    <dbReference type="NCBI Taxonomy" id="2697043"/>
    <lineage>
        <taxon>Bacteria</taxon>
        <taxon>Pseudomonadati</taxon>
        <taxon>Kiritimatiellota</taxon>
        <taxon>Tichowtungiia</taxon>
        <taxon>Tichowtungiales</taxon>
        <taxon>Tichowtungiaceae</taxon>
        <taxon>Tichowtungia</taxon>
    </lineage>
</organism>
<dbReference type="RefSeq" id="WP_160629758.1">
    <property type="nucleotide sequence ID" value="NZ_CP047593.1"/>
</dbReference>
<evidence type="ECO:0000313" key="2">
    <source>
        <dbReference type="EMBL" id="QHI70584.1"/>
    </source>
</evidence>
<reference evidence="2 3" key="1">
    <citation type="submission" date="2020-01" db="EMBL/GenBank/DDBJ databases">
        <title>Ponticoccus aerotolerans gen. nov., sp. nov., an anaerobic bacterium and proposal of Ponticoccusceae fam. nov., Ponticoccusles ord. nov. and Ponticoccuse classis nov. in the phylum Kiritimatiellaeota.</title>
        <authorList>
            <person name="Zhou L.Y."/>
            <person name="Du Z.J."/>
        </authorList>
    </citation>
    <scope>NUCLEOTIDE SEQUENCE [LARGE SCALE GENOMIC DNA]</scope>
    <source>
        <strain evidence="2 3">S-5007</strain>
    </source>
</reference>
<evidence type="ECO:0000313" key="3">
    <source>
        <dbReference type="Proteomes" id="UP000464954"/>
    </source>
</evidence>
<evidence type="ECO:0000256" key="1">
    <source>
        <dbReference type="SAM" id="SignalP"/>
    </source>
</evidence>
<dbReference type="EMBL" id="CP047593">
    <property type="protein sequence ID" value="QHI70584.1"/>
    <property type="molecule type" value="Genomic_DNA"/>
</dbReference>
<dbReference type="KEGG" id="taer:GT409_14420"/>